<feature type="site" description="Important for activity" evidence="9 13">
    <location>
        <position position="98"/>
    </location>
</feature>
<feature type="binding site" evidence="9 11">
    <location>
        <begin position="113"/>
        <end position="115"/>
    </location>
    <ligand>
        <name>substrate</name>
    </ligand>
</feature>
<feature type="binding site" evidence="9 11">
    <location>
        <position position="108"/>
    </location>
    <ligand>
        <name>substrate</name>
    </ligand>
</feature>
<evidence type="ECO:0000259" key="15">
    <source>
        <dbReference type="Pfam" id="PF00745"/>
    </source>
</evidence>
<dbReference type="NCBIfam" id="TIGR01035">
    <property type="entry name" value="hemA"/>
    <property type="match status" value="1"/>
</dbReference>
<evidence type="ECO:0000313" key="18">
    <source>
        <dbReference type="EMBL" id="BBL79375.1"/>
    </source>
</evidence>
<comment type="similarity">
    <text evidence="2 9 14">Belongs to the glutamyl-tRNA reductase family.</text>
</comment>
<dbReference type="PROSITE" id="PS00747">
    <property type="entry name" value="GLUTR"/>
    <property type="match status" value="1"/>
</dbReference>
<dbReference type="UniPathway" id="UPA00251">
    <property type="reaction ID" value="UER00316"/>
</dbReference>
<reference evidence="18" key="1">
    <citation type="journal article" date="2019" name="Microbiol. Resour. Announc.">
        <title>Complete Genome Sequence of Rubrobacter xylanophilus Strain AA3-22, Isolated from Arima Onsen in Japan.</title>
        <authorList>
            <person name="Tomariguchi N."/>
            <person name="Miyazaki K."/>
        </authorList>
    </citation>
    <scope>NUCLEOTIDE SEQUENCE [LARGE SCALE GENOMIC DNA]</scope>
    <source>
        <strain evidence="18">AA3-22</strain>
    </source>
</reference>
<feature type="binding site" evidence="9 11">
    <location>
        <begin position="49"/>
        <end position="52"/>
    </location>
    <ligand>
        <name>substrate</name>
    </ligand>
</feature>
<dbReference type="HAMAP" id="MF_00087">
    <property type="entry name" value="Glu_tRNA_reductase"/>
    <property type="match status" value="1"/>
</dbReference>
<dbReference type="FunFam" id="3.30.460.30:FF:000001">
    <property type="entry name" value="Glutamyl-tRNA reductase"/>
    <property type="match status" value="1"/>
</dbReference>
<protein>
    <recommendedName>
        <fullName evidence="8 9">Glutamyl-tRNA reductase</fullName>
        <shortName evidence="9">GluTR</shortName>
        <ecNumber evidence="3 9">1.2.1.70</ecNumber>
    </recommendedName>
</protein>
<evidence type="ECO:0000256" key="5">
    <source>
        <dbReference type="ARBA" id="ARBA00023002"/>
    </source>
</evidence>
<dbReference type="RefSeq" id="WP_143527391.1">
    <property type="nucleotide sequence ID" value="NZ_AP019791.1"/>
</dbReference>
<evidence type="ECO:0000256" key="7">
    <source>
        <dbReference type="ARBA" id="ARBA00047464"/>
    </source>
</evidence>
<dbReference type="Pfam" id="PF00745">
    <property type="entry name" value="GlutR_dimer"/>
    <property type="match status" value="1"/>
</dbReference>
<dbReference type="InterPro" id="IPR006151">
    <property type="entry name" value="Shikm_DH/Glu-tRNA_Rdtase"/>
</dbReference>
<sequence length="429" mass="47339">MLIAVAGMSHRSAPVEVRERVAFAPCAARSFLGRLREEPLVSEAVLLSTCNRTELYAVVEDESARDRLLGLLAEDRGLEPGSFRRDTYWYTDAEAVRHLYRVSASLDSMVVGEAQILGQVRDAYRMATEERCTGPVLNRLFHTSLRVGKRVRAETGIGDSSLSVPHVAAKLAGEVFGSLEGRRALVLGAGEMSELLVRHLRDRGVSELRIANRTRERAERLAGLFGGRAIDLADLPRELAAADIVVSSTGSGEWVIRGPEVSAALEAREEPLFLIDIAVPRDIDPVVQSIEGAFLYDIDDLQAVVERNAEDRREAAAAAEEMIGPAVVEFMSWLSTLHVAPLIKELRDGAERIRRHEVSRTLKKMNLSPEQEEAVEKMSRSIVNKLLHGPISEIKARAEAGDPLDSAEVRRRLLALRGPGMELHRSREP</sequence>
<dbReference type="InterPro" id="IPR015896">
    <property type="entry name" value="4pyrrol_synth_GluRdtase_dimer"/>
</dbReference>
<keyword evidence="4 9" id="KW-0521">NADP</keyword>
<dbReference type="InterPro" id="IPR036453">
    <property type="entry name" value="GluRdtase_dimer_dom_sf"/>
</dbReference>
<comment type="catalytic activity">
    <reaction evidence="7 9 14">
        <text>(S)-4-amino-5-oxopentanoate + tRNA(Glu) + NADP(+) = L-glutamyl-tRNA(Glu) + NADPH + H(+)</text>
        <dbReference type="Rhea" id="RHEA:12344"/>
        <dbReference type="Rhea" id="RHEA-COMP:9663"/>
        <dbReference type="Rhea" id="RHEA-COMP:9680"/>
        <dbReference type="ChEBI" id="CHEBI:15378"/>
        <dbReference type="ChEBI" id="CHEBI:57501"/>
        <dbReference type="ChEBI" id="CHEBI:57783"/>
        <dbReference type="ChEBI" id="CHEBI:58349"/>
        <dbReference type="ChEBI" id="CHEBI:78442"/>
        <dbReference type="ChEBI" id="CHEBI:78520"/>
        <dbReference type="EC" id="1.2.1.70"/>
    </reaction>
</comment>
<evidence type="ECO:0000259" key="17">
    <source>
        <dbReference type="Pfam" id="PF05201"/>
    </source>
</evidence>
<evidence type="ECO:0000259" key="16">
    <source>
        <dbReference type="Pfam" id="PF01488"/>
    </source>
</evidence>
<evidence type="ECO:0000256" key="2">
    <source>
        <dbReference type="ARBA" id="ARBA00005916"/>
    </source>
</evidence>
<evidence type="ECO:0000256" key="11">
    <source>
        <dbReference type="PIRSR" id="PIRSR000445-2"/>
    </source>
</evidence>
<comment type="pathway">
    <text evidence="1 9 14">Porphyrin-containing compound metabolism; protoporphyrin-IX biosynthesis; 5-aminolevulinate from L-glutamyl-tRNA(Glu): step 1/2.</text>
</comment>
<evidence type="ECO:0000256" key="6">
    <source>
        <dbReference type="ARBA" id="ARBA00023244"/>
    </source>
</evidence>
<dbReference type="InterPro" id="IPR036343">
    <property type="entry name" value="GluRdtase_N_sf"/>
</dbReference>
<dbReference type="GO" id="GO:0019353">
    <property type="term" value="P:protoporphyrinogen IX biosynthetic process from glutamate"/>
    <property type="evidence" value="ECO:0007669"/>
    <property type="project" value="TreeGrafter"/>
</dbReference>
<dbReference type="Pfam" id="PF01488">
    <property type="entry name" value="Shikimate_DH"/>
    <property type="match status" value="1"/>
</dbReference>
<dbReference type="SUPFAM" id="SSF69742">
    <property type="entry name" value="Glutamyl tRNA-reductase catalytic, N-terminal domain"/>
    <property type="match status" value="1"/>
</dbReference>
<accession>A0A510HJE3</accession>
<dbReference type="Proteomes" id="UP000318065">
    <property type="component" value="Chromosome"/>
</dbReference>
<dbReference type="GO" id="GO:0050661">
    <property type="term" value="F:NADP binding"/>
    <property type="evidence" value="ECO:0007669"/>
    <property type="project" value="InterPro"/>
</dbReference>
<evidence type="ECO:0000256" key="3">
    <source>
        <dbReference type="ARBA" id="ARBA00012970"/>
    </source>
</evidence>
<dbReference type="GO" id="GO:0008883">
    <property type="term" value="F:glutamyl-tRNA reductase activity"/>
    <property type="evidence" value="ECO:0007669"/>
    <property type="project" value="UniProtKB-UniRule"/>
</dbReference>
<comment type="function">
    <text evidence="9">Catalyzes the NADPH-dependent reduction of glutamyl-tRNA(Glu) to glutamate 1-semialdehyde (GSA).</text>
</comment>
<dbReference type="Gene3D" id="3.30.460.30">
    <property type="entry name" value="Glutamyl-tRNA reductase, N-terminal domain"/>
    <property type="match status" value="1"/>
</dbReference>
<feature type="binding site" evidence="9 12">
    <location>
        <begin position="188"/>
        <end position="193"/>
    </location>
    <ligand>
        <name>NADP(+)</name>
        <dbReference type="ChEBI" id="CHEBI:58349"/>
    </ligand>
</feature>
<evidence type="ECO:0000256" key="12">
    <source>
        <dbReference type="PIRSR" id="PIRSR000445-3"/>
    </source>
</evidence>
<dbReference type="SUPFAM" id="SSF69075">
    <property type="entry name" value="Glutamyl tRNA-reductase dimerization domain"/>
    <property type="match status" value="1"/>
</dbReference>
<comment type="domain">
    <text evidence="9">Possesses an unusual extended V-shaped dimeric structure with each monomer consisting of three distinct domains arranged along a curved 'spinal' alpha-helix. The N-terminal catalytic domain specifically recognizes the glutamate moiety of the substrate. The second domain is the NADPH-binding domain, and the third C-terminal domain is responsible for dimerization.</text>
</comment>
<evidence type="ECO:0000256" key="9">
    <source>
        <dbReference type="HAMAP-Rule" id="MF_00087"/>
    </source>
</evidence>
<name>A0A510HJE3_9ACTN</name>
<dbReference type="InterPro" id="IPR015895">
    <property type="entry name" value="4pyrrol_synth_GluRdtase_N"/>
</dbReference>
<evidence type="ECO:0000256" key="10">
    <source>
        <dbReference type="PIRSR" id="PIRSR000445-1"/>
    </source>
</evidence>
<dbReference type="Gene3D" id="3.40.50.720">
    <property type="entry name" value="NAD(P)-binding Rossmann-like Domain"/>
    <property type="match status" value="1"/>
</dbReference>
<keyword evidence="19" id="KW-1185">Reference proteome</keyword>
<feature type="binding site" evidence="9 11">
    <location>
        <position position="119"/>
    </location>
    <ligand>
        <name>substrate</name>
    </ligand>
</feature>
<proteinExistence type="inferred from homology"/>
<dbReference type="PIRSF" id="PIRSF000445">
    <property type="entry name" value="4pyrrol_synth_GluRdtase"/>
    <property type="match status" value="1"/>
</dbReference>
<evidence type="ECO:0000256" key="4">
    <source>
        <dbReference type="ARBA" id="ARBA00022857"/>
    </source>
</evidence>
<feature type="domain" description="Glutamyl-tRNA reductase N-terminal" evidence="17">
    <location>
        <begin position="7"/>
        <end position="155"/>
    </location>
</feature>
<dbReference type="InterPro" id="IPR000343">
    <property type="entry name" value="4pyrrol_synth_GluRdtase"/>
</dbReference>
<dbReference type="SUPFAM" id="SSF51735">
    <property type="entry name" value="NAD(P)-binding Rossmann-fold domains"/>
    <property type="match status" value="1"/>
</dbReference>
<comment type="miscellaneous">
    <text evidence="9">During catalysis, the active site Cys acts as a nucleophile attacking the alpha-carbonyl group of tRNA-bound glutamate with the formation of a thioester intermediate between enzyme and glutamate, and the concomitant release of tRNA(Glu). The thioester intermediate is finally reduced by direct hydride transfer from NADPH, to form the product GSA.</text>
</comment>
<dbReference type="Pfam" id="PF05201">
    <property type="entry name" value="GlutR_N"/>
    <property type="match status" value="1"/>
</dbReference>
<dbReference type="FunFam" id="3.40.50.720:FF:000031">
    <property type="entry name" value="Glutamyl-tRNA reductase"/>
    <property type="match status" value="1"/>
</dbReference>
<evidence type="ECO:0000256" key="13">
    <source>
        <dbReference type="PIRSR" id="PIRSR000445-4"/>
    </source>
</evidence>
<dbReference type="OrthoDB" id="110209at2"/>
<dbReference type="PANTHER" id="PTHR43013">
    <property type="entry name" value="GLUTAMYL-TRNA REDUCTASE"/>
    <property type="match status" value="1"/>
</dbReference>
<dbReference type="EMBL" id="AP019791">
    <property type="protein sequence ID" value="BBL79375.1"/>
    <property type="molecule type" value="Genomic_DNA"/>
</dbReference>
<evidence type="ECO:0000256" key="8">
    <source>
        <dbReference type="ARBA" id="ARBA00068659"/>
    </source>
</evidence>
<evidence type="ECO:0000256" key="14">
    <source>
        <dbReference type="RuleBase" id="RU000584"/>
    </source>
</evidence>
<keyword evidence="6 9" id="KW-0627">Porphyrin biosynthesis</keyword>
<feature type="active site" description="Nucleophile" evidence="9 10">
    <location>
        <position position="50"/>
    </location>
</feature>
<organism evidence="18 19">
    <name type="scientific">Rubrobacter xylanophilus</name>
    <dbReference type="NCBI Taxonomy" id="49319"/>
    <lineage>
        <taxon>Bacteria</taxon>
        <taxon>Bacillati</taxon>
        <taxon>Actinomycetota</taxon>
        <taxon>Rubrobacteria</taxon>
        <taxon>Rubrobacterales</taxon>
        <taxon>Rubrobacteraceae</taxon>
        <taxon>Rubrobacter</taxon>
    </lineage>
</organism>
<dbReference type="EC" id="1.2.1.70" evidence="3 9"/>
<feature type="domain" description="Tetrapyrrole biosynthesis glutamyl-tRNA reductase dimerisation" evidence="15">
    <location>
        <begin position="318"/>
        <end position="415"/>
    </location>
</feature>
<dbReference type="CDD" id="cd05213">
    <property type="entry name" value="NAD_bind_Glutamyl_tRNA_reduct"/>
    <property type="match status" value="1"/>
</dbReference>
<dbReference type="InterPro" id="IPR018214">
    <property type="entry name" value="GluRdtase_CS"/>
</dbReference>
<feature type="domain" description="Quinate/shikimate 5-dehydrogenase/glutamyl-tRNA reductase" evidence="16">
    <location>
        <begin position="171"/>
        <end position="304"/>
    </location>
</feature>
<evidence type="ECO:0000313" key="19">
    <source>
        <dbReference type="Proteomes" id="UP000318065"/>
    </source>
</evidence>
<dbReference type="PANTHER" id="PTHR43013:SF1">
    <property type="entry name" value="GLUTAMYL-TRNA REDUCTASE"/>
    <property type="match status" value="1"/>
</dbReference>
<gene>
    <name evidence="9 18" type="primary">hemA</name>
    <name evidence="18" type="ORF">RxyAA322_12290</name>
</gene>
<comment type="subunit">
    <text evidence="9">Homodimer.</text>
</comment>
<dbReference type="AlphaFoldDB" id="A0A510HJE3"/>
<dbReference type="InterPro" id="IPR036291">
    <property type="entry name" value="NAD(P)-bd_dom_sf"/>
</dbReference>
<evidence type="ECO:0000256" key="1">
    <source>
        <dbReference type="ARBA" id="ARBA00005059"/>
    </source>
</evidence>
<keyword evidence="5 9" id="KW-0560">Oxidoreductase</keyword>